<dbReference type="InterPro" id="IPR036259">
    <property type="entry name" value="MFS_trans_sf"/>
</dbReference>
<dbReference type="EMBL" id="JAPZBS010000008">
    <property type="protein sequence ID" value="KAJ5364126.1"/>
    <property type="molecule type" value="Genomic_DNA"/>
</dbReference>
<keyword evidence="4 5" id="KW-0472">Membrane</keyword>
<evidence type="ECO:0000256" key="3">
    <source>
        <dbReference type="ARBA" id="ARBA00022989"/>
    </source>
</evidence>
<feature type="transmembrane region" description="Helical" evidence="5">
    <location>
        <begin position="408"/>
        <end position="430"/>
    </location>
</feature>
<feature type="transmembrane region" description="Helical" evidence="5">
    <location>
        <begin position="136"/>
        <end position="156"/>
    </location>
</feature>
<name>A0A9W9RPQ3_9EURO</name>
<feature type="transmembrane region" description="Helical" evidence="5">
    <location>
        <begin position="293"/>
        <end position="313"/>
    </location>
</feature>
<dbReference type="GO" id="GO:0005886">
    <property type="term" value="C:plasma membrane"/>
    <property type="evidence" value="ECO:0007669"/>
    <property type="project" value="TreeGrafter"/>
</dbReference>
<dbReference type="PANTHER" id="PTHR23502">
    <property type="entry name" value="MAJOR FACILITATOR SUPERFAMILY"/>
    <property type="match status" value="1"/>
</dbReference>
<protein>
    <recommendedName>
        <fullName evidence="6">Major facilitator superfamily (MFS) profile domain-containing protein</fullName>
    </recommendedName>
</protein>
<proteinExistence type="predicted"/>
<dbReference type="GO" id="GO:0022857">
    <property type="term" value="F:transmembrane transporter activity"/>
    <property type="evidence" value="ECO:0007669"/>
    <property type="project" value="InterPro"/>
</dbReference>
<dbReference type="FunFam" id="1.20.1250.20:FF:000011">
    <property type="entry name" value="MFS multidrug transporter, putative"/>
    <property type="match status" value="1"/>
</dbReference>
<dbReference type="RefSeq" id="XP_056551752.1">
    <property type="nucleotide sequence ID" value="XM_056702752.1"/>
</dbReference>
<feature type="transmembrane region" description="Helical" evidence="5">
    <location>
        <begin position="205"/>
        <end position="221"/>
    </location>
</feature>
<feature type="transmembrane region" description="Helical" evidence="5">
    <location>
        <begin position="176"/>
        <end position="193"/>
    </location>
</feature>
<evidence type="ECO:0000259" key="6">
    <source>
        <dbReference type="PROSITE" id="PS50850"/>
    </source>
</evidence>
<dbReference type="InterPro" id="IPR020846">
    <property type="entry name" value="MFS_dom"/>
</dbReference>
<dbReference type="SUPFAM" id="SSF103473">
    <property type="entry name" value="MFS general substrate transporter"/>
    <property type="match status" value="1"/>
</dbReference>
<dbReference type="Pfam" id="PF07690">
    <property type="entry name" value="MFS_1"/>
    <property type="match status" value="1"/>
</dbReference>
<dbReference type="InterPro" id="IPR011701">
    <property type="entry name" value="MFS"/>
</dbReference>
<accession>A0A9W9RPQ3</accession>
<dbReference type="Proteomes" id="UP001147782">
    <property type="component" value="Unassembled WGS sequence"/>
</dbReference>
<dbReference type="AlphaFoldDB" id="A0A9W9RPQ3"/>
<feature type="domain" description="Major facilitator superfamily (MFS) profile" evidence="6">
    <location>
        <begin position="138"/>
        <end position="581"/>
    </location>
</feature>
<feature type="transmembrane region" description="Helical" evidence="5">
    <location>
        <begin position="227"/>
        <end position="250"/>
    </location>
</feature>
<dbReference type="OrthoDB" id="9986881at2759"/>
<dbReference type="PROSITE" id="PS50850">
    <property type="entry name" value="MFS"/>
    <property type="match status" value="1"/>
</dbReference>
<keyword evidence="2 5" id="KW-0812">Transmembrane</keyword>
<feature type="transmembrane region" description="Helical" evidence="5">
    <location>
        <begin position="262"/>
        <end position="281"/>
    </location>
</feature>
<feature type="transmembrane region" description="Helical" evidence="5">
    <location>
        <begin position="544"/>
        <end position="569"/>
    </location>
</feature>
<evidence type="ECO:0000256" key="5">
    <source>
        <dbReference type="SAM" id="Phobius"/>
    </source>
</evidence>
<evidence type="ECO:0000256" key="2">
    <source>
        <dbReference type="ARBA" id="ARBA00022692"/>
    </source>
</evidence>
<evidence type="ECO:0000313" key="7">
    <source>
        <dbReference type="EMBL" id="KAJ5364126.1"/>
    </source>
</evidence>
<organism evidence="7 8">
    <name type="scientific">Penicillium cataractarum</name>
    <dbReference type="NCBI Taxonomy" id="2100454"/>
    <lineage>
        <taxon>Eukaryota</taxon>
        <taxon>Fungi</taxon>
        <taxon>Dikarya</taxon>
        <taxon>Ascomycota</taxon>
        <taxon>Pezizomycotina</taxon>
        <taxon>Eurotiomycetes</taxon>
        <taxon>Eurotiomycetidae</taxon>
        <taxon>Eurotiales</taxon>
        <taxon>Aspergillaceae</taxon>
        <taxon>Penicillium</taxon>
    </lineage>
</organism>
<reference evidence="7" key="1">
    <citation type="submission" date="2022-11" db="EMBL/GenBank/DDBJ databases">
        <authorList>
            <person name="Petersen C."/>
        </authorList>
    </citation>
    <scope>NUCLEOTIDE SEQUENCE</scope>
    <source>
        <strain evidence="7">IBT 29864</strain>
    </source>
</reference>
<evidence type="ECO:0000256" key="4">
    <source>
        <dbReference type="ARBA" id="ARBA00023136"/>
    </source>
</evidence>
<evidence type="ECO:0000256" key="1">
    <source>
        <dbReference type="ARBA" id="ARBA00004141"/>
    </source>
</evidence>
<reference evidence="7" key="2">
    <citation type="journal article" date="2023" name="IMA Fungus">
        <title>Comparative genomic study of the Penicillium genus elucidates a diverse pangenome and 15 lateral gene transfer events.</title>
        <authorList>
            <person name="Petersen C."/>
            <person name="Sorensen T."/>
            <person name="Nielsen M.R."/>
            <person name="Sondergaard T.E."/>
            <person name="Sorensen J.L."/>
            <person name="Fitzpatrick D.A."/>
            <person name="Frisvad J.C."/>
            <person name="Nielsen K.L."/>
        </authorList>
    </citation>
    <scope>NUCLEOTIDE SEQUENCE</scope>
    <source>
        <strain evidence="7">IBT 29864</strain>
    </source>
</reference>
<keyword evidence="3 5" id="KW-1133">Transmembrane helix</keyword>
<evidence type="ECO:0000313" key="8">
    <source>
        <dbReference type="Proteomes" id="UP001147782"/>
    </source>
</evidence>
<comment type="caution">
    <text evidence="7">The sequence shown here is derived from an EMBL/GenBank/DDBJ whole genome shotgun (WGS) entry which is preliminary data.</text>
</comment>
<dbReference type="CDD" id="cd17323">
    <property type="entry name" value="MFS_Tpo1_MDR_like"/>
    <property type="match status" value="1"/>
</dbReference>
<feature type="transmembrane region" description="Helical" evidence="5">
    <location>
        <begin position="451"/>
        <end position="470"/>
    </location>
</feature>
<sequence length="581" mass="64187">MPQLPQTPTKPRSVYQHMPYEKRLLNSSRNVSVLPESPKQLVSFSSEESVSQITPLLYRPSATCPVGRTQRSIFGPPSKINIEHLFFGPNTMTEKLLMGMGRPFPPTPPDSENYVVDFDGIDDPAHPYNWKFSTKLFISILVCSGTFIVSFTSAVFAPGTDQASREFGVSSEVGTLGTSLYVLGFAAGPMLWAPMSELKGRKWPLTIAILGGGIFTIASAVAKDIQTLIICRFFAGMCGSSQLTVVPGVLSDLFDNTYRGTAIALYALTVFVGPFSAPFTGGFVVSSSLGWRWTLYIPSILCFANGAISILFLRETYAPCILIEKAARLRHQTGNWGIHAKQERLEVDSRALVKKYFTRPLRMLVTEPIILLVSMYMSFIYGLVYALLEAYQYVFESIHGMKPGVSGLPFVGLIIGQILACSFILFQYVTYTKKMVEDKIVPVPEWRLRPALLGAPVFAIGIFWFGWTGFTPAIHWAAPTVAGGFIGFGVLCVFFPCFIYLVDAYLPLLDYDRAASTVAANIILRSLVASGFPLFSKQMFQNMGVQWACTLLGCLAAVMIPIPFAFRIYGPWLRGKSKLFK</sequence>
<gene>
    <name evidence="7" type="ORF">N7496_009839</name>
</gene>
<feature type="transmembrane region" description="Helical" evidence="5">
    <location>
        <begin position="514"/>
        <end position="532"/>
    </location>
</feature>
<feature type="transmembrane region" description="Helical" evidence="5">
    <location>
        <begin position="476"/>
        <end position="502"/>
    </location>
</feature>
<keyword evidence="8" id="KW-1185">Reference proteome</keyword>
<feature type="transmembrane region" description="Helical" evidence="5">
    <location>
        <begin position="369"/>
        <end position="388"/>
    </location>
</feature>
<comment type="subcellular location">
    <subcellularLocation>
        <location evidence="1">Membrane</location>
        <topology evidence="1">Multi-pass membrane protein</topology>
    </subcellularLocation>
</comment>
<dbReference type="PANTHER" id="PTHR23502:SF138">
    <property type="entry name" value="MAJOR FACILITATOR SUPERFAMILY (MFS) PROFILE DOMAIN-CONTAINING PROTEIN-RELATED"/>
    <property type="match status" value="1"/>
</dbReference>
<dbReference type="Gene3D" id="1.20.1250.20">
    <property type="entry name" value="MFS general substrate transporter like domains"/>
    <property type="match status" value="1"/>
</dbReference>
<dbReference type="GeneID" id="81441931"/>